<sequence length="309" mass="35403">MCDMVEYSLLQTVVEACQKKRHCKFIASQKALQTDPCPAVRKFVEVSYKCRPYEFRSKVACENDMIQLMCNPYSRIAIYGASYGKTEYESLQCAQPAHVPKDEICPASYTTETVMKICHGQRKCSLTADSATFGKPCKPEVRMYLKVVYTCVPKKVLKDRFDTPPEADEPQQNDIDHDHDELYDDDQFYKEPEAIPPEPKLQGDLAKDRSVSDTIPSINSIQPSSVRPPMRNRDDSSLEARRGHTKKEQKRAVRSNQEQKRALWSTWCTSEQFGALGALWSIWSTSEKFGAIWSTLELSFLFNYNGYNQ</sequence>
<dbReference type="PANTHER" id="PTHR46780">
    <property type="entry name" value="PROTEIN EVA-1"/>
    <property type="match status" value="1"/>
</dbReference>
<dbReference type="OrthoDB" id="5970528at2759"/>
<keyword evidence="6" id="KW-1185">Reference proteome</keyword>
<organism evidence="5 6">
    <name type="scientific">Polypedilum vanderplanki</name>
    <name type="common">Sleeping chironomid midge</name>
    <dbReference type="NCBI Taxonomy" id="319348"/>
    <lineage>
        <taxon>Eukaryota</taxon>
        <taxon>Metazoa</taxon>
        <taxon>Ecdysozoa</taxon>
        <taxon>Arthropoda</taxon>
        <taxon>Hexapoda</taxon>
        <taxon>Insecta</taxon>
        <taxon>Pterygota</taxon>
        <taxon>Neoptera</taxon>
        <taxon>Endopterygota</taxon>
        <taxon>Diptera</taxon>
        <taxon>Nematocera</taxon>
        <taxon>Chironomoidea</taxon>
        <taxon>Chironomidae</taxon>
        <taxon>Chironominae</taxon>
        <taxon>Polypedilum</taxon>
        <taxon>Polypedilum</taxon>
    </lineage>
</organism>
<reference evidence="5" key="1">
    <citation type="submission" date="2021-03" db="EMBL/GenBank/DDBJ databases">
        <title>Chromosome level genome of the anhydrobiotic midge Polypedilum vanderplanki.</title>
        <authorList>
            <person name="Yoshida Y."/>
            <person name="Kikawada T."/>
            <person name="Gusev O."/>
        </authorList>
    </citation>
    <scope>NUCLEOTIDE SEQUENCE</scope>
    <source>
        <strain evidence="5">NIAS01</strain>
        <tissue evidence="5">Whole body or cell culture</tissue>
    </source>
</reference>
<feature type="compositionally biased region" description="Polar residues" evidence="3">
    <location>
        <begin position="212"/>
        <end position="225"/>
    </location>
</feature>
<dbReference type="InterPro" id="IPR000922">
    <property type="entry name" value="Lectin_gal-bd_dom"/>
</dbReference>
<gene>
    <name evidence="5" type="ORF">PVAND_009474</name>
</gene>
<accession>A0A9J6CDU6</accession>
<name>A0A9J6CDU6_POLVA</name>
<dbReference type="FunFam" id="2.60.120.740:FF:000003">
    <property type="entry name" value="Protein eva-1 homolog C"/>
    <property type="match status" value="1"/>
</dbReference>
<keyword evidence="2" id="KW-0677">Repeat</keyword>
<keyword evidence="1" id="KW-0430">Lectin</keyword>
<dbReference type="CDD" id="cd22829">
    <property type="entry name" value="Gal_Rha_Lectin_EVA1_EVA1C_rpt2"/>
    <property type="match status" value="1"/>
</dbReference>
<dbReference type="GO" id="GO:0030246">
    <property type="term" value="F:carbohydrate binding"/>
    <property type="evidence" value="ECO:0007669"/>
    <property type="project" value="UniProtKB-KW"/>
</dbReference>
<dbReference type="Gene3D" id="2.60.120.740">
    <property type="match status" value="2"/>
</dbReference>
<evidence type="ECO:0000256" key="3">
    <source>
        <dbReference type="SAM" id="MobiDB-lite"/>
    </source>
</evidence>
<protein>
    <recommendedName>
        <fullName evidence="4">SUEL-type lectin domain-containing protein</fullName>
    </recommendedName>
</protein>
<feature type="compositionally biased region" description="Basic residues" evidence="3">
    <location>
        <begin position="243"/>
        <end position="253"/>
    </location>
</feature>
<evidence type="ECO:0000256" key="2">
    <source>
        <dbReference type="ARBA" id="ARBA00022737"/>
    </source>
</evidence>
<evidence type="ECO:0000313" key="6">
    <source>
        <dbReference type="Proteomes" id="UP001107558"/>
    </source>
</evidence>
<feature type="region of interest" description="Disordered" evidence="3">
    <location>
        <begin position="160"/>
        <end position="179"/>
    </location>
</feature>
<feature type="domain" description="SUEL-type lectin" evidence="4">
    <location>
        <begin position="60"/>
        <end position="152"/>
    </location>
</feature>
<comment type="caution">
    <text evidence="5">The sequence shown here is derived from an EMBL/GenBank/DDBJ whole genome shotgun (WGS) entry which is preliminary data.</text>
</comment>
<evidence type="ECO:0000259" key="4">
    <source>
        <dbReference type="PROSITE" id="PS50228"/>
    </source>
</evidence>
<evidence type="ECO:0000256" key="1">
    <source>
        <dbReference type="ARBA" id="ARBA00022734"/>
    </source>
</evidence>
<evidence type="ECO:0000313" key="5">
    <source>
        <dbReference type="EMBL" id="KAG5679939.1"/>
    </source>
</evidence>
<dbReference type="Pfam" id="PF02140">
    <property type="entry name" value="SUEL_Lectin"/>
    <property type="match status" value="2"/>
</dbReference>
<dbReference type="Proteomes" id="UP001107558">
    <property type="component" value="Chromosome 1"/>
</dbReference>
<dbReference type="EMBL" id="JADBJN010000001">
    <property type="protein sequence ID" value="KAG5679939.1"/>
    <property type="molecule type" value="Genomic_DNA"/>
</dbReference>
<dbReference type="AlphaFoldDB" id="A0A9J6CDU6"/>
<dbReference type="PROSITE" id="PS50228">
    <property type="entry name" value="SUEL_LECTIN"/>
    <property type="match status" value="1"/>
</dbReference>
<dbReference type="InterPro" id="IPR043159">
    <property type="entry name" value="Lectin_gal-bd_sf"/>
</dbReference>
<feature type="compositionally biased region" description="Basic and acidic residues" evidence="3">
    <location>
        <begin position="231"/>
        <end position="242"/>
    </location>
</feature>
<feature type="region of interest" description="Disordered" evidence="3">
    <location>
        <begin position="191"/>
        <end position="255"/>
    </location>
</feature>
<proteinExistence type="predicted"/>